<evidence type="ECO:0000313" key="5">
    <source>
        <dbReference type="EMBL" id="SFO48424.1"/>
    </source>
</evidence>
<gene>
    <name evidence="5" type="ORF">SAMN05216207_10673</name>
</gene>
<dbReference type="Pfam" id="PF00941">
    <property type="entry name" value="FAD_binding_5"/>
    <property type="match status" value="1"/>
</dbReference>
<evidence type="ECO:0000256" key="1">
    <source>
        <dbReference type="ARBA" id="ARBA00022630"/>
    </source>
</evidence>
<dbReference type="PANTHER" id="PTHR42659:SF2">
    <property type="entry name" value="XANTHINE DEHYDROGENASE SUBUNIT C-RELATED"/>
    <property type="match status" value="1"/>
</dbReference>
<dbReference type="PANTHER" id="PTHR42659">
    <property type="entry name" value="XANTHINE DEHYDROGENASE SUBUNIT C-RELATED"/>
    <property type="match status" value="1"/>
</dbReference>
<dbReference type="SUPFAM" id="SSF55447">
    <property type="entry name" value="CO dehydrogenase flavoprotein C-terminal domain-like"/>
    <property type="match status" value="1"/>
</dbReference>
<dbReference type="InterPro" id="IPR036683">
    <property type="entry name" value="CO_DH_flav_C_dom_sf"/>
</dbReference>
<accession>A0A1I5HJE5</accession>
<dbReference type="RefSeq" id="WP_093355897.1">
    <property type="nucleotide sequence ID" value="NZ_FOUY01000067.1"/>
</dbReference>
<dbReference type="InterPro" id="IPR036318">
    <property type="entry name" value="FAD-bd_PCMH-like_sf"/>
</dbReference>
<evidence type="ECO:0000256" key="2">
    <source>
        <dbReference type="ARBA" id="ARBA00022827"/>
    </source>
</evidence>
<dbReference type="Gene3D" id="3.30.390.50">
    <property type="entry name" value="CO dehydrogenase flavoprotein, C-terminal domain"/>
    <property type="match status" value="1"/>
</dbReference>
<evidence type="ECO:0000256" key="3">
    <source>
        <dbReference type="ARBA" id="ARBA00023002"/>
    </source>
</evidence>
<evidence type="ECO:0000313" key="6">
    <source>
        <dbReference type="Proteomes" id="UP000199614"/>
    </source>
</evidence>
<keyword evidence="6" id="KW-1185">Reference proteome</keyword>
<dbReference type="SMART" id="SM01092">
    <property type="entry name" value="CO_deh_flav_C"/>
    <property type="match status" value="1"/>
</dbReference>
<dbReference type="InterPro" id="IPR005107">
    <property type="entry name" value="CO_DH_flav_C"/>
</dbReference>
<keyword evidence="3" id="KW-0560">Oxidoreductase</keyword>
<name>A0A1I5HJE5_PSUAM</name>
<organism evidence="5 6">
    <name type="scientific">Pseudonocardia ammonioxydans</name>
    <dbReference type="NCBI Taxonomy" id="260086"/>
    <lineage>
        <taxon>Bacteria</taxon>
        <taxon>Bacillati</taxon>
        <taxon>Actinomycetota</taxon>
        <taxon>Actinomycetes</taxon>
        <taxon>Pseudonocardiales</taxon>
        <taxon>Pseudonocardiaceae</taxon>
        <taxon>Pseudonocardia</taxon>
    </lineage>
</organism>
<dbReference type="EMBL" id="FOUY01000067">
    <property type="protein sequence ID" value="SFO48424.1"/>
    <property type="molecule type" value="Genomic_DNA"/>
</dbReference>
<dbReference type="Pfam" id="PF03450">
    <property type="entry name" value="CO_deh_flav_C"/>
    <property type="match status" value="1"/>
</dbReference>
<keyword evidence="1" id="KW-0285">Flavoprotein</keyword>
<evidence type="ECO:0000259" key="4">
    <source>
        <dbReference type="PROSITE" id="PS51387"/>
    </source>
</evidence>
<dbReference type="PROSITE" id="PS51387">
    <property type="entry name" value="FAD_PCMH"/>
    <property type="match status" value="1"/>
</dbReference>
<dbReference type="Gene3D" id="3.30.43.10">
    <property type="entry name" value="Uridine Diphospho-n-acetylenolpyruvylglucosamine Reductase, domain 2"/>
    <property type="match status" value="1"/>
</dbReference>
<dbReference type="AlphaFoldDB" id="A0A1I5HJE5"/>
<sequence>MKCAPFDYVRASSVEETVKVLGEAAGEGKILAGGQSLVPVLALRMARPAVLVDVNRVPGLSTIRRLDDIVEVGATVRHSRLVEQPEHPLLAEAARWIGHTAIRSRGTTGGSIAHADPSAELPVVAVATGASVTVAGPHGSRDVDAEELFVSALMTSLDEDEMITAVRFARPARWGFAEFARRHGDFALVTAVVTEVRGRPRITFGGVASVPQRATTAEQALADGKPATEVARIAAEEIEPTADLHGSVEFRRGIAAEMTRRALVQFDSEQEHSR</sequence>
<dbReference type="InterPro" id="IPR016169">
    <property type="entry name" value="FAD-bd_PCMH_sub2"/>
</dbReference>
<dbReference type="InterPro" id="IPR051312">
    <property type="entry name" value="Diverse_Substr_Oxidored"/>
</dbReference>
<dbReference type="SUPFAM" id="SSF56176">
    <property type="entry name" value="FAD-binding/transporter-associated domain-like"/>
    <property type="match status" value="1"/>
</dbReference>
<dbReference type="Gene3D" id="3.30.465.10">
    <property type="match status" value="1"/>
</dbReference>
<dbReference type="OrthoDB" id="9793944at2"/>
<keyword evidence="2" id="KW-0274">FAD</keyword>
<proteinExistence type="predicted"/>
<dbReference type="InterPro" id="IPR016166">
    <property type="entry name" value="FAD-bd_PCMH"/>
</dbReference>
<feature type="domain" description="FAD-binding PCMH-type" evidence="4">
    <location>
        <begin position="1"/>
        <end position="173"/>
    </location>
</feature>
<dbReference type="InterPro" id="IPR002346">
    <property type="entry name" value="Mopterin_DH_FAD-bd"/>
</dbReference>
<dbReference type="GO" id="GO:0016491">
    <property type="term" value="F:oxidoreductase activity"/>
    <property type="evidence" value="ECO:0007669"/>
    <property type="project" value="UniProtKB-KW"/>
</dbReference>
<dbReference type="Proteomes" id="UP000199614">
    <property type="component" value="Unassembled WGS sequence"/>
</dbReference>
<dbReference type="InterPro" id="IPR016167">
    <property type="entry name" value="FAD-bd_PCMH_sub1"/>
</dbReference>
<dbReference type="STRING" id="260086.SAMN05216207_10673"/>
<reference evidence="5 6" key="1">
    <citation type="submission" date="2016-10" db="EMBL/GenBank/DDBJ databases">
        <authorList>
            <person name="de Groot N.N."/>
        </authorList>
    </citation>
    <scope>NUCLEOTIDE SEQUENCE [LARGE SCALE GENOMIC DNA]</scope>
    <source>
        <strain evidence="5 6">CGMCC 4.1877</strain>
    </source>
</reference>
<protein>
    <submittedName>
        <fullName evidence="5">Carbon-monoxide dehydrogenase medium subunit</fullName>
    </submittedName>
</protein>
<dbReference type="GO" id="GO:0071949">
    <property type="term" value="F:FAD binding"/>
    <property type="evidence" value="ECO:0007669"/>
    <property type="project" value="InterPro"/>
</dbReference>